<evidence type="ECO:0000256" key="4">
    <source>
        <dbReference type="ARBA" id="ARBA00022692"/>
    </source>
</evidence>
<evidence type="ECO:0000256" key="7">
    <source>
        <dbReference type="SAM" id="MobiDB-lite"/>
    </source>
</evidence>
<dbReference type="KEGG" id="tva:4745605"/>
<evidence type="ECO:0000313" key="9">
    <source>
        <dbReference type="EMBL" id="EAX87947.1"/>
    </source>
</evidence>
<accession>A2G4G3</accession>
<dbReference type="PANTHER" id="PTHR36838:SF3">
    <property type="entry name" value="TRANSPORTER AUXIN EFFLUX CARRIER EC FAMILY"/>
    <property type="match status" value="1"/>
</dbReference>
<feature type="transmembrane region" description="Helical" evidence="8">
    <location>
        <begin position="128"/>
        <end position="154"/>
    </location>
</feature>
<feature type="transmembrane region" description="Helical" evidence="8">
    <location>
        <begin position="66"/>
        <end position="87"/>
    </location>
</feature>
<feature type="compositionally biased region" description="Basic and acidic residues" evidence="7">
    <location>
        <begin position="192"/>
        <end position="201"/>
    </location>
</feature>
<dbReference type="PANTHER" id="PTHR36838">
    <property type="entry name" value="AUXIN EFFLUX CARRIER FAMILY PROTEIN"/>
    <property type="match status" value="1"/>
</dbReference>
<dbReference type="OMA" id="GRNPLCT"/>
<sequence>MYKYTDALQITMVIFTILLVGAIFGFIKFFREDEMKRVRRLLWMIPIATTMFYEISRSPFNKDTWMVFLHGIIIEAILHIIAYAYAAIYHPKQTIMEKFIPTVITLTESDFFWYGFPFAQVLFDDSYICYSVIVTFVQTLCVHSIHMILVLRFIPDAVEKFKAANDPTPEEEVPLGPKQHTDKEDDGNEDNMELHDIKQNEENENQTDEQSNVSEKKSEEPSKKEEAEAKKDDEEKSQKEEEKSKDENKNSEESQGENKDDKEQSSSTPEINVEHGKDDHPADVPQEEEKPVNKWYYRQWLIEMYAFVNQHNLCAIAGLFWSLGVSFTHVKMPSFLIMFTYDLEKASVCAGLFSAGIFIAFHPFKGAPVVDVIAACVNHFIIKPLLAIAFGYALGLPHSIAKFLVFVYIAPVGSYGYMLSDQAGWKTSMVTYSMYWTMICVLPVYLIWAAIINATHMFE</sequence>
<dbReference type="RefSeq" id="XP_001300877.1">
    <property type="nucleotide sequence ID" value="XM_001300876.1"/>
</dbReference>
<dbReference type="VEuPathDB" id="TrichDB:TVAGG3_0994890"/>
<evidence type="ECO:0000256" key="8">
    <source>
        <dbReference type="SAM" id="Phobius"/>
    </source>
</evidence>
<dbReference type="VEuPathDB" id="TrichDB:TVAG_091440"/>
<evidence type="ECO:0000256" key="3">
    <source>
        <dbReference type="ARBA" id="ARBA00022475"/>
    </source>
</evidence>
<proteinExistence type="predicted"/>
<dbReference type="InParanoid" id="A2G4G3"/>
<dbReference type="InterPro" id="IPR004776">
    <property type="entry name" value="Mem_transp_PIN-like"/>
</dbReference>
<dbReference type="GO" id="GO:0016020">
    <property type="term" value="C:membrane"/>
    <property type="evidence" value="ECO:0007669"/>
    <property type="project" value="UniProtKB-SubCell"/>
</dbReference>
<dbReference type="EMBL" id="DS114373">
    <property type="protein sequence ID" value="EAX87947.1"/>
    <property type="molecule type" value="Genomic_DNA"/>
</dbReference>
<dbReference type="Proteomes" id="UP000001542">
    <property type="component" value="Unassembled WGS sequence"/>
</dbReference>
<keyword evidence="2" id="KW-0813">Transport</keyword>
<name>A2G4G3_TRIV3</name>
<feature type="compositionally biased region" description="Basic and acidic residues" evidence="7">
    <location>
        <begin position="214"/>
        <end position="264"/>
    </location>
</feature>
<gene>
    <name evidence="9" type="ORF">TVAG_091440</name>
</gene>
<dbReference type="Pfam" id="PF03547">
    <property type="entry name" value="Mem_trans"/>
    <property type="match status" value="1"/>
</dbReference>
<keyword evidence="4 8" id="KW-0812">Transmembrane</keyword>
<dbReference type="GO" id="GO:0055085">
    <property type="term" value="P:transmembrane transport"/>
    <property type="evidence" value="ECO:0007669"/>
    <property type="project" value="InterPro"/>
</dbReference>
<feature type="transmembrane region" description="Helical" evidence="8">
    <location>
        <begin position="6"/>
        <end position="29"/>
    </location>
</feature>
<reference evidence="9" key="2">
    <citation type="journal article" date="2007" name="Science">
        <title>Draft genome sequence of the sexually transmitted pathogen Trichomonas vaginalis.</title>
        <authorList>
            <person name="Carlton J.M."/>
            <person name="Hirt R.P."/>
            <person name="Silva J.C."/>
            <person name="Delcher A.L."/>
            <person name="Schatz M."/>
            <person name="Zhao Q."/>
            <person name="Wortman J.R."/>
            <person name="Bidwell S.L."/>
            <person name="Alsmark U.C.M."/>
            <person name="Besteiro S."/>
            <person name="Sicheritz-Ponten T."/>
            <person name="Noel C.J."/>
            <person name="Dacks J.B."/>
            <person name="Foster P.G."/>
            <person name="Simillion C."/>
            <person name="Van de Peer Y."/>
            <person name="Miranda-Saavedra D."/>
            <person name="Barton G.J."/>
            <person name="Westrop G.D."/>
            <person name="Mueller S."/>
            <person name="Dessi D."/>
            <person name="Fiori P.L."/>
            <person name="Ren Q."/>
            <person name="Paulsen I."/>
            <person name="Zhang H."/>
            <person name="Bastida-Corcuera F.D."/>
            <person name="Simoes-Barbosa A."/>
            <person name="Brown M.T."/>
            <person name="Hayes R.D."/>
            <person name="Mukherjee M."/>
            <person name="Okumura C.Y."/>
            <person name="Schneider R."/>
            <person name="Smith A.J."/>
            <person name="Vanacova S."/>
            <person name="Villalvazo M."/>
            <person name="Haas B.J."/>
            <person name="Pertea M."/>
            <person name="Feldblyum T.V."/>
            <person name="Utterback T.R."/>
            <person name="Shu C.L."/>
            <person name="Osoegawa K."/>
            <person name="de Jong P.J."/>
            <person name="Hrdy I."/>
            <person name="Horvathova L."/>
            <person name="Zubacova Z."/>
            <person name="Dolezal P."/>
            <person name="Malik S.B."/>
            <person name="Logsdon J.M. Jr."/>
            <person name="Henze K."/>
            <person name="Gupta A."/>
            <person name="Wang C.C."/>
            <person name="Dunne R.L."/>
            <person name="Upcroft J.A."/>
            <person name="Upcroft P."/>
            <person name="White O."/>
            <person name="Salzberg S.L."/>
            <person name="Tang P."/>
            <person name="Chiu C.-H."/>
            <person name="Lee Y.-S."/>
            <person name="Embley T.M."/>
            <person name="Coombs G.H."/>
            <person name="Mottram J.C."/>
            <person name="Tachezy J."/>
            <person name="Fraser-Liggett C.M."/>
            <person name="Johnson P.J."/>
        </authorList>
    </citation>
    <scope>NUCLEOTIDE SEQUENCE [LARGE SCALE GENOMIC DNA]</scope>
    <source>
        <strain evidence="9">G3</strain>
    </source>
</reference>
<evidence type="ECO:0000256" key="1">
    <source>
        <dbReference type="ARBA" id="ARBA00004141"/>
    </source>
</evidence>
<feature type="compositionally biased region" description="Basic and acidic residues" evidence="7">
    <location>
        <begin position="272"/>
        <end position="289"/>
    </location>
</feature>
<dbReference type="AlphaFoldDB" id="A2G4G3"/>
<keyword evidence="3" id="KW-1003">Cell membrane</keyword>
<reference evidence="9" key="1">
    <citation type="submission" date="2006-10" db="EMBL/GenBank/DDBJ databases">
        <authorList>
            <person name="Amadeo P."/>
            <person name="Zhao Q."/>
            <person name="Wortman J."/>
            <person name="Fraser-Liggett C."/>
            <person name="Carlton J."/>
        </authorList>
    </citation>
    <scope>NUCLEOTIDE SEQUENCE</scope>
    <source>
        <strain evidence="9">G3</strain>
    </source>
</reference>
<feature type="transmembrane region" description="Helical" evidence="8">
    <location>
        <begin position="432"/>
        <end position="452"/>
    </location>
</feature>
<protein>
    <submittedName>
        <fullName evidence="9">Auxin Efflux Carrier family protein</fullName>
    </submittedName>
</protein>
<organism evidence="9 10">
    <name type="scientific">Trichomonas vaginalis (strain ATCC PRA-98 / G3)</name>
    <dbReference type="NCBI Taxonomy" id="412133"/>
    <lineage>
        <taxon>Eukaryota</taxon>
        <taxon>Metamonada</taxon>
        <taxon>Parabasalia</taxon>
        <taxon>Trichomonadida</taxon>
        <taxon>Trichomonadidae</taxon>
        <taxon>Trichomonas</taxon>
    </lineage>
</organism>
<keyword evidence="10" id="KW-1185">Reference proteome</keyword>
<evidence type="ECO:0000256" key="6">
    <source>
        <dbReference type="ARBA" id="ARBA00023136"/>
    </source>
</evidence>
<feature type="region of interest" description="Disordered" evidence="7">
    <location>
        <begin position="165"/>
        <end position="289"/>
    </location>
</feature>
<keyword evidence="6 8" id="KW-0472">Membrane</keyword>
<keyword evidence="5 8" id="KW-1133">Transmembrane helix</keyword>
<evidence type="ECO:0000313" key="10">
    <source>
        <dbReference type="Proteomes" id="UP000001542"/>
    </source>
</evidence>
<evidence type="ECO:0000256" key="5">
    <source>
        <dbReference type="ARBA" id="ARBA00022989"/>
    </source>
</evidence>
<evidence type="ECO:0000256" key="2">
    <source>
        <dbReference type="ARBA" id="ARBA00022448"/>
    </source>
</evidence>
<comment type="subcellular location">
    <subcellularLocation>
        <location evidence="1">Membrane</location>
        <topology evidence="1">Multi-pass membrane protein</topology>
    </subcellularLocation>
</comment>